<evidence type="ECO:0000256" key="10">
    <source>
        <dbReference type="ARBA" id="ARBA00029939"/>
    </source>
</evidence>
<evidence type="ECO:0000256" key="7">
    <source>
        <dbReference type="ARBA" id="ARBA00022827"/>
    </source>
</evidence>
<evidence type="ECO:0000256" key="5">
    <source>
        <dbReference type="ARBA" id="ARBA00016406"/>
    </source>
</evidence>
<gene>
    <name evidence="15" type="ORF">AS180_04810</name>
</gene>
<dbReference type="RefSeq" id="WP_062686501.1">
    <property type="nucleotide sequence ID" value="NZ_KQ758632.1"/>
</dbReference>
<evidence type="ECO:0000256" key="13">
    <source>
        <dbReference type="ARBA" id="ARBA00032738"/>
    </source>
</evidence>
<dbReference type="PANTHER" id="PTHR42802:SF1">
    <property type="entry name" value="L-ORNITHINE N(5)-MONOOXYGENASE"/>
    <property type="match status" value="1"/>
</dbReference>
<evidence type="ECO:0000256" key="8">
    <source>
        <dbReference type="ARBA" id="ARBA00022857"/>
    </source>
</evidence>
<dbReference type="AlphaFoldDB" id="A0A0V8JPV8"/>
<comment type="pathway">
    <text evidence="2">Siderophore biosynthesis.</text>
</comment>
<dbReference type="InterPro" id="IPR036188">
    <property type="entry name" value="FAD/NAD-bd_sf"/>
</dbReference>
<dbReference type="Gene3D" id="3.50.50.60">
    <property type="entry name" value="FAD/NAD(P)-binding domain"/>
    <property type="match status" value="1"/>
</dbReference>
<dbReference type="GO" id="GO:0047091">
    <property type="term" value="F:L-lysine 6-monooxygenase (NADPH) activity"/>
    <property type="evidence" value="ECO:0007669"/>
    <property type="project" value="UniProtKB-EC"/>
</dbReference>
<evidence type="ECO:0000256" key="4">
    <source>
        <dbReference type="ARBA" id="ARBA00013076"/>
    </source>
</evidence>
<evidence type="ECO:0000256" key="3">
    <source>
        <dbReference type="ARBA" id="ARBA00007588"/>
    </source>
</evidence>
<proteinExistence type="inferred from homology"/>
<dbReference type="EC" id="1.14.13.59" evidence="4"/>
<evidence type="ECO:0000313" key="16">
    <source>
        <dbReference type="Proteomes" id="UP000053681"/>
    </source>
</evidence>
<organism evidence="15 16">
    <name type="scientific">Priestia veravalensis</name>
    <dbReference type="NCBI Taxonomy" id="1414648"/>
    <lineage>
        <taxon>Bacteria</taxon>
        <taxon>Bacillati</taxon>
        <taxon>Bacillota</taxon>
        <taxon>Bacilli</taxon>
        <taxon>Bacillales</taxon>
        <taxon>Bacillaceae</taxon>
        <taxon>Priestia</taxon>
    </lineage>
</organism>
<keyword evidence="8" id="KW-0521">NADP</keyword>
<comment type="cofactor">
    <cofactor evidence="1">
        <name>FAD</name>
        <dbReference type="ChEBI" id="CHEBI:57692"/>
    </cofactor>
</comment>
<dbReference type="Proteomes" id="UP000053681">
    <property type="component" value="Unassembled WGS sequence"/>
</dbReference>
<evidence type="ECO:0000256" key="14">
    <source>
        <dbReference type="ARBA" id="ARBA00048407"/>
    </source>
</evidence>
<comment type="caution">
    <text evidence="15">The sequence shown here is derived from an EMBL/GenBank/DDBJ whole genome shotgun (WGS) entry which is preliminary data.</text>
</comment>
<evidence type="ECO:0000256" key="12">
    <source>
        <dbReference type="ARBA" id="ARBA00032493"/>
    </source>
</evidence>
<evidence type="ECO:0000256" key="1">
    <source>
        <dbReference type="ARBA" id="ARBA00001974"/>
    </source>
</evidence>
<evidence type="ECO:0000256" key="6">
    <source>
        <dbReference type="ARBA" id="ARBA00022630"/>
    </source>
</evidence>
<dbReference type="PANTHER" id="PTHR42802">
    <property type="entry name" value="MONOOXYGENASE"/>
    <property type="match status" value="1"/>
</dbReference>
<evidence type="ECO:0000256" key="11">
    <source>
        <dbReference type="ARBA" id="ARBA00031158"/>
    </source>
</evidence>
<keyword evidence="16" id="KW-1185">Reference proteome</keyword>
<dbReference type="Pfam" id="PF13434">
    <property type="entry name" value="Lys_Orn_oxgnase"/>
    <property type="match status" value="1"/>
</dbReference>
<comment type="catalytic activity">
    <reaction evidence="14">
        <text>L-lysine + NADPH + O2 = N(6)-hydroxy-L-lysine + NADP(+) + H2O</text>
        <dbReference type="Rhea" id="RHEA:23228"/>
        <dbReference type="ChEBI" id="CHEBI:15377"/>
        <dbReference type="ChEBI" id="CHEBI:15379"/>
        <dbReference type="ChEBI" id="CHEBI:32551"/>
        <dbReference type="ChEBI" id="CHEBI:57783"/>
        <dbReference type="ChEBI" id="CHEBI:57820"/>
        <dbReference type="ChEBI" id="CHEBI:58349"/>
        <dbReference type="EC" id="1.14.13.59"/>
    </reaction>
</comment>
<dbReference type="InterPro" id="IPR025700">
    <property type="entry name" value="Lys/Orn_oxygenase"/>
</dbReference>
<evidence type="ECO:0000256" key="9">
    <source>
        <dbReference type="ARBA" id="ARBA00023002"/>
    </source>
</evidence>
<protein>
    <recommendedName>
        <fullName evidence="5">L-lysine N6-monooxygenase MbtG</fullName>
        <ecNumber evidence="4">1.14.13.59</ecNumber>
    </recommendedName>
    <alternativeName>
        <fullName evidence="13">Lysine 6-N-hydroxylase</fullName>
    </alternativeName>
    <alternativeName>
        <fullName evidence="12">Lysine N6-hydroxylase</fullName>
    </alternativeName>
    <alternativeName>
        <fullName evidence="10">Lysine-N-oxygenase</fullName>
    </alternativeName>
    <alternativeName>
        <fullName evidence="11">Mycobactin synthase protein G</fullName>
    </alternativeName>
</protein>
<comment type="similarity">
    <text evidence="3">Belongs to the lysine N(6)-hydroxylase/L-ornithine N(5)-oxygenase family.</text>
</comment>
<evidence type="ECO:0000313" key="15">
    <source>
        <dbReference type="EMBL" id="KSU88984.1"/>
    </source>
</evidence>
<keyword evidence="15" id="KW-0503">Monooxygenase</keyword>
<sequence length="427" mass="49354">MDSRRILEVIGVGIGPFNLGLAALLEETEYSYKCFDQKSQFNWHPGMLLEGATLQVPFMADLVTMVNPSSPYSFLRYLHEHARLYQFYFFEKFHIPRTEYNHYCQWVASQLKGLQFNSRVQKIEIEEEQLYKVIVEEDGESTVYYAKNVVVGVGTNPTVPADFKDLQNNRFYHSTCYKQNRDETVKARHITVVGSGQSAAEVVYDLLQHQEENNYELHWYTRSKGFYPMEYSKLGLEHFSPEYTRYFYHLNQDKKRDVLKNQALLYKGISFDTIADIYEHLYERTVGGKASPIHMQALTEVQSVSREETGYKLTLYQYEQDEVKELKSDVVIMATGYASSFPSCLESLQSHLLVDESGQLQIDEQFKVRTQPVEANLFIQNGELHTHGVGAPDLGLGPYRNAIIINQIAGKEIYKVYSKNVFQQFGV</sequence>
<evidence type="ECO:0000256" key="2">
    <source>
        <dbReference type="ARBA" id="ARBA00004924"/>
    </source>
</evidence>
<keyword evidence="9" id="KW-0560">Oxidoreductase</keyword>
<name>A0A0V8JPV8_9BACI</name>
<keyword evidence="7" id="KW-0274">FAD</keyword>
<reference evidence="15 16" key="1">
    <citation type="submission" date="2015-11" db="EMBL/GenBank/DDBJ databases">
        <title>Bacillus caseinolyticus sp nov.</title>
        <authorList>
            <person name="Dastager S.G."/>
            <person name="Mawlankar R."/>
        </authorList>
    </citation>
    <scope>NUCLEOTIDE SEQUENCE [LARGE SCALE GENOMIC DNA]</scope>
    <source>
        <strain evidence="15 16">SGD-V-76</strain>
    </source>
</reference>
<accession>A0A0V8JPV8</accession>
<dbReference type="SUPFAM" id="SSF51905">
    <property type="entry name" value="FAD/NAD(P)-binding domain"/>
    <property type="match status" value="2"/>
</dbReference>
<dbReference type="EMBL" id="LNQP01000012">
    <property type="protein sequence ID" value="KSU88984.1"/>
    <property type="molecule type" value="Genomic_DNA"/>
</dbReference>
<keyword evidence="6" id="KW-0285">Flavoprotein</keyword>